<dbReference type="InterPro" id="IPR039462">
    <property type="entry name" value="Nup159/Nup146_N"/>
</dbReference>
<evidence type="ECO:0000256" key="4">
    <source>
        <dbReference type="ARBA" id="ARBA00022737"/>
    </source>
</evidence>
<dbReference type="InterPro" id="IPR001680">
    <property type="entry name" value="WD40_rpt"/>
</dbReference>
<comment type="caution">
    <text evidence="7">The sequence shown here is derived from an EMBL/GenBank/DDBJ whole genome shotgun (WGS) entry which is preliminary data.</text>
</comment>
<evidence type="ECO:0000256" key="3">
    <source>
        <dbReference type="ARBA" id="ARBA00022574"/>
    </source>
</evidence>
<dbReference type="Gene3D" id="2.130.10.10">
    <property type="entry name" value="YVTN repeat-like/Quinoprotein amine dehydrogenase"/>
    <property type="match status" value="1"/>
</dbReference>
<dbReference type="EMBL" id="BSXU01006569">
    <property type="protein sequence ID" value="GMG55974.1"/>
    <property type="molecule type" value="Genomic_DNA"/>
</dbReference>
<protein>
    <submittedName>
        <fullName evidence="7">Unnamed protein product</fullName>
    </submittedName>
</protein>
<organism evidence="7 8">
    <name type="scientific">Ambrosiozyma monospora</name>
    <name type="common">Yeast</name>
    <name type="synonym">Endomycopsis monosporus</name>
    <dbReference type="NCBI Taxonomy" id="43982"/>
    <lineage>
        <taxon>Eukaryota</taxon>
        <taxon>Fungi</taxon>
        <taxon>Dikarya</taxon>
        <taxon>Ascomycota</taxon>
        <taxon>Saccharomycotina</taxon>
        <taxon>Pichiomycetes</taxon>
        <taxon>Pichiales</taxon>
        <taxon>Pichiaceae</taxon>
        <taxon>Ambrosiozyma</taxon>
    </lineage>
</organism>
<keyword evidence="8" id="KW-1185">Reference proteome</keyword>
<dbReference type="OrthoDB" id="10262475at2759"/>
<keyword evidence="4" id="KW-0677">Repeat</keyword>
<gene>
    <name evidence="7" type="ORF">Amon01_000804300</name>
</gene>
<evidence type="ECO:0000313" key="7">
    <source>
        <dbReference type="EMBL" id="GMG55974.1"/>
    </source>
</evidence>
<dbReference type="InterPro" id="IPR015943">
    <property type="entry name" value="WD40/YVTN_repeat-like_dom_sf"/>
</dbReference>
<accession>A0A9W6YZQ4</accession>
<name>A0A9W6YZQ4_AMBMO</name>
<dbReference type="PANTHER" id="PTHR10971">
    <property type="entry name" value="MRNA EXPORT FACTOR AND BUB3"/>
    <property type="match status" value="1"/>
</dbReference>
<sequence length="380" mass="42403">MNHAIQLSNSPKDIITSVNFYKGDQKLILTTFSGDITIYEKLDKLRYSPNPQSIKLPSNTTSISIPILDSCLIADSLYLALANGELALFDLQSEQVIESITLSELGLQCIAYNEQQNLIIVGSWDGTISFLRPNSTKSGTVSVTTTLIHKLQLKPEKNKKVQIMDTQSNILIFTTSDSRTTVYDISNVPVSLQTPIFEQKNGFQYPVSTSLKLIPTLNGFIEGSIEGKVSVEFFPSDVLNKIDTSLNSNSSTSNNDNTNSNNYAFKCHRKRMNDGIEYVNPINDIIFIDNESKFATCSNRVDGAICVWDYKTKKRMKQYKGFDLDIVKLRFIKLRSDGVDGGLAMLVVVMSDLGFKNSAALNKDDSQVARQDSKVFFKFV</sequence>
<dbReference type="SUPFAM" id="SSF50978">
    <property type="entry name" value="WD40 repeat-like"/>
    <property type="match status" value="1"/>
</dbReference>
<dbReference type="InterPro" id="IPR036322">
    <property type="entry name" value="WD40_repeat_dom_sf"/>
</dbReference>
<dbReference type="Proteomes" id="UP001165063">
    <property type="component" value="Unassembled WGS sequence"/>
</dbReference>
<keyword evidence="3" id="KW-0853">WD repeat</keyword>
<evidence type="ECO:0000313" key="8">
    <source>
        <dbReference type="Proteomes" id="UP001165063"/>
    </source>
</evidence>
<comment type="subcellular location">
    <subcellularLocation>
        <location evidence="1">Nucleus</location>
    </subcellularLocation>
</comment>
<keyword evidence="5" id="KW-0539">Nucleus</keyword>
<dbReference type="GO" id="GO:0005634">
    <property type="term" value="C:nucleus"/>
    <property type="evidence" value="ECO:0007669"/>
    <property type="project" value="UniProtKB-SubCell"/>
</dbReference>
<evidence type="ECO:0000259" key="6">
    <source>
        <dbReference type="Pfam" id="PF16755"/>
    </source>
</evidence>
<proteinExistence type="predicted"/>
<feature type="domain" description="Nucleoporin Nup159/Nup146 N-terminal" evidence="6">
    <location>
        <begin position="12"/>
        <end position="181"/>
    </location>
</feature>
<reference evidence="7" key="1">
    <citation type="submission" date="2023-04" db="EMBL/GenBank/DDBJ databases">
        <title>Ambrosiozyma monospora NBRC 1965.</title>
        <authorList>
            <person name="Ichikawa N."/>
            <person name="Sato H."/>
            <person name="Tonouchi N."/>
        </authorList>
    </citation>
    <scope>NUCLEOTIDE SEQUENCE</scope>
    <source>
        <strain evidence="7">NBRC 1965</strain>
    </source>
</reference>
<evidence type="ECO:0000256" key="5">
    <source>
        <dbReference type="ARBA" id="ARBA00023242"/>
    </source>
</evidence>
<keyword evidence="2" id="KW-0813">Transport</keyword>
<evidence type="ECO:0000256" key="2">
    <source>
        <dbReference type="ARBA" id="ARBA00022448"/>
    </source>
</evidence>
<dbReference type="AlphaFoldDB" id="A0A9W6YZQ4"/>
<dbReference type="SMART" id="SM00320">
    <property type="entry name" value="WD40"/>
    <property type="match status" value="2"/>
</dbReference>
<evidence type="ECO:0000256" key="1">
    <source>
        <dbReference type="ARBA" id="ARBA00004123"/>
    </source>
</evidence>
<dbReference type="Pfam" id="PF16755">
    <property type="entry name" value="Beta-prop_NUP159_NUP214"/>
    <property type="match status" value="1"/>
</dbReference>